<evidence type="ECO:0000313" key="1">
    <source>
        <dbReference type="EMBL" id="GJT82365.1"/>
    </source>
</evidence>
<feature type="non-terminal residue" evidence="1">
    <location>
        <position position="1"/>
    </location>
</feature>
<reference evidence="1" key="2">
    <citation type="submission" date="2022-01" db="EMBL/GenBank/DDBJ databases">
        <authorList>
            <person name="Yamashiro T."/>
            <person name="Shiraishi A."/>
            <person name="Satake H."/>
            <person name="Nakayama K."/>
        </authorList>
    </citation>
    <scope>NUCLEOTIDE SEQUENCE</scope>
</reference>
<organism evidence="1 2">
    <name type="scientific">Tanacetum coccineum</name>
    <dbReference type="NCBI Taxonomy" id="301880"/>
    <lineage>
        <taxon>Eukaryota</taxon>
        <taxon>Viridiplantae</taxon>
        <taxon>Streptophyta</taxon>
        <taxon>Embryophyta</taxon>
        <taxon>Tracheophyta</taxon>
        <taxon>Spermatophyta</taxon>
        <taxon>Magnoliopsida</taxon>
        <taxon>eudicotyledons</taxon>
        <taxon>Gunneridae</taxon>
        <taxon>Pentapetalae</taxon>
        <taxon>asterids</taxon>
        <taxon>campanulids</taxon>
        <taxon>Asterales</taxon>
        <taxon>Asteraceae</taxon>
        <taxon>Asteroideae</taxon>
        <taxon>Anthemideae</taxon>
        <taxon>Anthemidinae</taxon>
        <taxon>Tanacetum</taxon>
    </lineage>
</organism>
<dbReference type="Proteomes" id="UP001151760">
    <property type="component" value="Unassembled WGS sequence"/>
</dbReference>
<feature type="non-terminal residue" evidence="1">
    <location>
        <position position="197"/>
    </location>
</feature>
<dbReference type="EMBL" id="BQNB010019161">
    <property type="protein sequence ID" value="GJT82365.1"/>
    <property type="molecule type" value="Genomic_DNA"/>
</dbReference>
<sequence length="197" mass="23149">IFYNFNDAVTTDHKISSEPTVSPLDDNQIDFRISFDESDDEDYTVIYDKSLLSYKIISINDLKTDLEDGNNKVNIPSNDVVVEQLDNGVDNVDTQSHEFDEDLETNHDIHRESFNMGDYLMIEVMIQKRFYEGMPLIFIIKDFYVPFGIPFDPKRFYKNGVCTRKLRRPRRVAQEASCSRGELLYTKQRVAYQRFEQ</sequence>
<proteinExistence type="predicted"/>
<evidence type="ECO:0000313" key="2">
    <source>
        <dbReference type="Proteomes" id="UP001151760"/>
    </source>
</evidence>
<protein>
    <submittedName>
        <fullName evidence="1">Uncharacterized protein</fullName>
    </submittedName>
</protein>
<gene>
    <name evidence="1" type="ORF">Tco_1056707</name>
</gene>
<accession>A0ABQ5H4S6</accession>
<reference evidence="1" key="1">
    <citation type="journal article" date="2022" name="Int. J. Mol. Sci.">
        <title>Draft Genome of Tanacetum Coccineum: Genomic Comparison of Closely Related Tanacetum-Family Plants.</title>
        <authorList>
            <person name="Yamashiro T."/>
            <person name="Shiraishi A."/>
            <person name="Nakayama K."/>
            <person name="Satake H."/>
        </authorList>
    </citation>
    <scope>NUCLEOTIDE SEQUENCE</scope>
</reference>
<name>A0ABQ5H4S6_9ASTR</name>
<keyword evidence="2" id="KW-1185">Reference proteome</keyword>
<comment type="caution">
    <text evidence="1">The sequence shown here is derived from an EMBL/GenBank/DDBJ whole genome shotgun (WGS) entry which is preliminary data.</text>
</comment>